<dbReference type="Proteomes" id="UP001596099">
    <property type="component" value="Unassembled WGS sequence"/>
</dbReference>
<proteinExistence type="predicted"/>
<evidence type="ECO:0000313" key="2">
    <source>
        <dbReference type="EMBL" id="MFC5969874.1"/>
    </source>
</evidence>
<reference evidence="2 3" key="1">
    <citation type="journal article" date="2019" name="Int. J. Syst. Evol. Microbiol.">
        <title>The Global Catalogue of Microorganisms (GCM) 10K type strain sequencing project: providing services to taxonomists for standard genome sequencing and annotation.</title>
        <authorList>
            <consortium name="The Broad Institute Genomics Platform"/>
            <consortium name="The Broad Institute Genome Sequencing Center for Infectious Disease"/>
            <person name="Wu L."/>
            <person name="Ma J."/>
        </authorList>
    </citation>
    <scope>NUCLEOTIDE SEQUENCE [LARGE SCALE GENOMIC DNA]</scope>
    <source>
        <strain evidence="2 3">CGMCC 1.12543</strain>
    </source>
</reference>
<dbReference type="EMBL" id="JBHSQH010000001">
    <property type="protein sequence ID" value="MFC5969874.1"/>
    <property type="molecule type" value="Genomic_DNA"/>
</dbReference>
<sequence>MSQFRRVDDAPSTGIVGAVASAEGVPPRTLEPLYDTVDPDALDALVADPNPVHVQFEYEGHIVTVDCGGRVELENTATVTAADADSGALSD</sequence>
<dbReference type="AlphaFoldDB" id="A0ABD5RI69"/>
<feature type="domain" description="Halobacterial output" evidence="1">
    <location>
        <begin position="8"/>
        <end position="73"/>
    </location>
</feature>
<evidence type="ECO:0000259" key="1">
    <source>
        <dbReference type="Pfam" id="PF18545"/>
    </source>
</evidence>
<keyword evidence="3" id="KW-1185">Reference proteome</keyword>
<comment type="caution">
    <text evidence="2">The sequence shown here is derived from an EMBL/GenBank/DDBJ whole genome shotgun (WGS) entry which is preliminary data.</text>
</comment>
<protein>
    <submittedName>
        <fullName evidence="2">HalOD1 output domain-containing protein</fullName>
    </submittedName>
</protein>
<gene>
    <name evidence="2" type="ORF">ACFPYI_00885</name>
</gene>
<accession>A0ABD5RI69</accession>
<dbReference type="Pfam" id="PF18545">
    <property type="entry name" value="HalOD1"/>
    <property type="match status" value="1"/>
</dbReference>
<organism evidence="2 3">
    <name type="scientific">Halomarina salina</name>
    <dbReference type="NCBI Taxonomy" id="1872699"/>
    <lineage>
        <taxon>Archaea</taxon>
        <taxon>Methanobacteriati</taxon>
        <taxon>Methanobacteriota</taxon>
        <taxon>Stenosarchaea group</taxon>
        <taxon>Halobacteria</taxon>
        <taxon>Halobacteriales</taxon>
        <taxon>Natronomonadaceae</taxon>
        <taxon>Halomarina</taxon>
    </lineage>
</organism>
<dbReference type="RefSeq" id="WP_247418250.1">
    <property type="nucleotide sequence ID" value="NZ_JALLGW010000001.1"/>
</dbReference>
<dbReference type="InterPro" id="IPR040624">
    <property type="entry name" value="HalOD1"/>
</dbReference>
<evidence type="ECO:0000313" key="3">
    <source>
        <dbReference type="Proteomes" id="UP001596099"/>
    </source>
</evidence>
<name>A0ABD5RI69_9EURY</name>